<reference evidence="1 2" key="1">
    <citation type="submission" date="2019-05" db="EMBL/GenBank/DDBJ databases">
        <title>Another draft genome of Portunus trituberculatus and its Hox gene families provides insights of decapod evolution.</title>
        <authorList>
            <person name="Jeong J.-H."/>
            <person name="Song I."/>
            <person name="Kim S."/>
            <person name="Choi T."/>
            <person name="Kim D."/>
            <person name="Ryu S."/>
            <person name="Kim W."/>
        </authorList>
    </citation>
    <scope>NUCLEOTIDE SEQUENCE [LARGE SCALE GENOMIC DNA]</scope>
    <source>
        <tissue evidence="1">Muscle</tissue>
    </source>
</reference>
<gene>
    <name evidence="1" type="ORF">E2C01_035691</name>
</gene>
<dbReference type="Proteomes" id="UP000324222">
    <property type="component" value="Unassembled WGS sequence"/>
</dbReference>
<evidence type="ECO:0000313" key="1">
    <source>
        <dbReference type="EMBL" id="MPC42078.1"/>
    </source>
</evidence>
<dbReference type="AlphaFoldDB" id="A0A5B7FAF2"/>
<evidence type="ECO:0000313" key="2">
    <source>
        <dbReference type="Proteomes" id="UP000324222"/>
    </source>
</evidence>
<keyword evidence="2" id="KW-1185">Reference proteome</keyword>
<accession>A0A5B7FAF2</accession>
<comment type="caution">
    <text evidence="1">The sequence shown here is derived from an EMBL/GenBank/DDBJ whole genome shotgun (WGS) entry which is preliminary data.</text>
</comment>
<dbReference type="EMBL" id="VSRR010005301">
    <property type="protein sequence ID" value="MPC42078.1"/>
    <property type="molecule type" value="Genomic_DNA"/>
</dbReference>
<name>A0A5B7FAF2_PORTR</name>
<proteinExistence type="predicted"/>
<protein>
    <submittedName>
        <fullName evidence="1">Uncharacterized protein</fullName>
    </submittedName>
</protein>
<sequence>MTPAAVTIKFDMSHPCGLSDERTQQLLAEEAVDLTGAISFTEAHKPVTTDLSLEEEAEDFEEEIESLQGQAEVVLQYLHTVSAVAYTTAKEKLERLLRRHPDRLLVTQPVFPIAERAQSS</sequence>
<organism evidence="1 2">
    <name type="scientific">Portunus trituberculatus</name>
    <name type="common">Swimming crab</name>
    <name type="synonym">Neptunus trituberculatus</name>
    <dbReference type="NCBI Taxonomy" id="210409"/>
    <lineage>
        <taxon>Eukaryota</taxon>
        <taxon>Metazoa</taxon>
        <taxon>Ecdysozoa</taxon>
        <taxon>Arthropoda</taxon>
        <taxon>Crustacea</taxon>
        <taxon>Multicrustacea</taxon>
        <taxon>Malacostraca</taxon>
        <taxon>Eumalacostraca</taxon>
        <taxon>Eucarida</taxon>
        <taxon>Decapoda</taxon>
        <taxon>Pleocyemata</taxon>
        <taxon>Brachyura</taxon>
        <taxon>Eubrachyura</taxon>
        <taxon>Portunoidea</taxon>
        <taxon>Portunidae</taxon>
        <taxon>Portuninae</taxon>
        <taxon>Portunus</taxon>
    </lineage>
</organism>